<sequence length="119" mass="12668">MRVVLAVLAVAVAILYFTFGVRVGAATLTPLYLLNAQGQSSYPFRTYQAGKLTVTGSCQGKGGQATLRLLAPDGTALSAVLCRQGSWSLDMNGSGEAGTYLLNVEYQHYTGRLELNAVY</sequence>
<evidence type="ECO:0000313" key="1">
    <source>
        <dbReference type="EMBL" id="UWX63006.1"/>
    </source>
</evidence>
<dbReference type="EMBL" id="CP104213">
    <property type="protein sequence ID" value="UWX63006.1"/>
    <property type="molecule type" value="Genomic_DNA"/>
</dbReference>
<organism evidence="1 2">
    <name type="scientific">Deinococcus rubellus</name>
    <dbReference type="NCBI Taxonomy" id="1889240"/>
    <lineage>
        <taxon>Bacteria</taxon>
        <taxon>Thermotogati</taxon>
        <taxon>Deinococcota</taxon>
        <taxon>Deinococci</taxon>
        <taxon>Deinococcales</taxon>
        <taxon>Deinococcaceae</taxon>
        <taxon>Deinococcus</taxon>
    </lineage>
</organism>
<reference evidence="1" key="1">
    <citation type="submission" date="2022-09" db="EMBL/GenBank/DDBJ databases">
        <title>genome sequence of Deinococcus rubellus.</title>
        <authorList>
            <person name="Srinivasan S."/>
        </authorList>
    </citation>
    <scope>NUCLEOTIDE SEQUENCE</scope>
    <source>
        <strain evidence="1">Ant6</strain>
    </source>
</reference>
<keyword evidence="2" id="KW-1185">Reference proteome</keyword>
<gene>
    <name evidence="1" type="ORF">N0D28_09540</name>
</gene>
<dbReference type="RefSeq" id="WP_260559299.1">
    <property type="nucleotide sequence ID" value="NZ_BAABEC010000005.1"/>
</dbReference>
<proteinExistence type="predicted"/>
<evidence type="ECO:0000313" key="2">
    <source>
        <dbReference type="Proteomes" id="UP001060261"/>
    </source>
</evidence>
<dbReference type="Proteomes" id="UP001060261">
    <property type="component" value="Chromosome"/>
</dbReference>
<accession>A0ABY5YFR2</accession>
<name>A0ABY5YFR2_9DEIO</name>
<protein>
    <submittedName>
        <fullName evidence="1">Uncharacterized protein</fullName>
    </submittedName>
</protein>